<reference evidence="2 3" key="1">
    <citation type="journal article" date="2024" name="Front. Plant Sci.">
        <title>Comprehensive phenomic and genomic studies of the species, Pectobacterium cacticida and proposal for reclassification as Alcorniella cacticida comb. nov.</title>
        <authorList>
            <person name="Jonca J."/>
            <person name="Pirhonen M."/>
            <person name="Waleron M.M."/>
            <person name="Gawor J."/>
            <person name="Mrozik A."/>
            <person name="Smoktunowicz M."/>
            <person name="Waleron K."/>
            <person name="Waleron M."/>
        </authorList>
    </citation>
    <scope>NUCLEOTIDE SEQUENCE [LARGE SCALE GENOMIC DNA]</scope>
    <source>
        <strain evidence="2 3">DPMP6</strain>
    </source>
</reference>
<dbReference type="InterPro" id="IPR051934">
    <property type="entry name" value="Phage_Tail_Fiber_Structural"/>
</dbReference>
<sequence>MQNLMPPIESPDNTFHDGNPLTGELGTIVTALFMNNVQAAIRNAQAEMLAVLADAGIAADAGESDQLLAALKTTFALNNSPVLTGNPTAPTQAKTDNSTKIATTAHVKSVVADYAPKSSPALAGTPTAPTAAVGTNNTQIATTAFVKAVVAALVDSSPGALDTLNELAAALGDDPNFAATMNAALAAKAPLASPALTGTPTAPTATAGTNTTQIATTAFVNAVTALKASLASPRFTGTPTAPTAAAGTNTTQIATTAFVTALVALKANLASPAFTGTPTAPTAATATSNTQIATTAFVKAAIASLVDSAPGALDTLNELAAAIGDDPNFSVTVTNLIAGKAGLVSPQFTGTPTAPTAAAGTNNTQIATTAHVKAAIAAGTSAAAGKLATARKINGVLFDGTKDITLTPENLGFMDASFSENGYQKLPGGMVIQWGKVIGGGEHEIVFPIQFLRVCLNMSGTYISEASGKDFQYAIKIHTASRTGATLWTNTDAFWIAIGC</sequence>
<accession>A0ABZ2GE49</accession>
<name>A0ABZ2GE49_9GAMM</name>
<dbReference type="EMBL" id="CP125967">
    <property type="protein sequence ID" value="WWO39520.1"/>
    <property type="molecule type" value="Genomic_DNA"/>
</dbReference>
<evidence type="ECO:0000259" key="1">
    <source>
        <dbReference type="Pfam" id="PF21882"/>
    </source>
</evidence>
<dbReference type="Proteomes" id="UP001379444">
    <property type="component" value="Chromosome"/>
</dbReference>
<keyword evidence="3" id="KW-1185">Reference proteome</keyword>
<proteinExistence type="predicted"/>
<dbReference type="RefSeq" id="WP_264496493.1">
    <property type="nucleotide sequence ID" value="NZ_CP109947.1"/>
</dbReference>
<protein>
    <recommendedName>
        <fullName evidence="1">Putative tail fiber protein gp53-like C-terminal domain-containing protein</fullName>
    </recommendedName>
</protein>
<organism evidence="2 3">
    <name type="scientific">Pectobacterium cacticida</name>
    <dbReference type="NCBI Taxonomy" id="69221"/>
    <lineage>
        <taxon>Bacteria</taxon>
        <taxon>Pseudomonadati</taxon>
        <taxon>Pseudomonadota</taxon>
        <taxon>Gammaproteobacteria</taxon>
        <taxon>Enterobacterales</taxon>
        <taxon>Pectobacteriaceae</taxon>
        <taxon>Pectobacterium</taxon>
    </lineage>
</organism>
<dbReference type="Gene3D" id="2.60.40.3940">
    <property type="match status" value="1"/>
</dbReference>
<dbReference type="InterPro" id="IPR054075">
    <property type="entry name" value="Gp53-like_C"/>
</dbReference>
<gene>
    <name evidence="2" type="ORF">QNA12_05840</name>
</gene>
<dbReference type="PANTHER" id="PTHR35191:SF1">
    <property type="entry name" value="PROPHAGE SIDE TAIL FIBER PROTEIN HOMOLOG STFQ-RELATED"/>
    <property type="match status" value="1"/>
</dbReference>
<feature type="domain" description="Putative tail fiber protein gp53-like C-terminal" evidence="1">
    <location>
        <begin position="425"/>
        <end position="500"/>
    </location>
</feature>
<evidence type="ECO:0000313" key="2">
    <source>
        <dbReference type="EMBL" id="WWO39520.1"/>
    </source>
</evidence>
<dbReference type="Pfam" id="PF21882">
    <property type="entry name" value="Gp53-like_C"/>
    <property type="match status" value="1"/>
</dbReference>
<dbReference type="PANTHER" id="PTHR35191">
    <property type="entry name" value="PROPHAGE SIDE TAIL FIBER PROTEIN HOMOLOG STFQ-RELATED"/>
    <property type="match status" value="1"/>
</dbReference>
<evidence type="ECO:0000313" key="3">
    <source>
        <dbReference type="Proteomes" id="UP001379444"/>
    </source>
</evidence>